<proteinExistence type="predicted"/>
<feature type="compositionally biased region" description="Polar residues" evidence="1">
    <location>
        <begin position="721"/>
        <end position="730"/>
    </location>
</feature>
<dbReference type="Proteomes" id="UP000182235">
    <property type="component" value="Unassembled WGS sequence"/>
</dbReference>
<feature type="compositionally biased region" description="Basic and acidic residues" evidence="1">
    <location>
        <begin position="465"/>
        <end position="477"/>
    </location>
</feature>
<feature type="compositionally biased region" description="Polar residues" evidence="1">
    <location>
        <begin position="320"/>
        <end position="331"/>
    </location>
</feature>
<reference evidence="2 3" key="1">
    <citation type="submission" date="2015-07" db="EMBL/GenBank/DDBJ databases">
        <title>Emmonsia species relationships and genome sequence.</title>
        <authorList>
            <consortium name="The Broad Institute Genomics Platform"/>
            <person name="Cuomo C.A."/>
            <person name="Munoz J.F."/>
            <person name="Imamovic A."/>
            <person name="Priest M.E."/>
            <person name="Young S."/>
            <person name="Clay O.K."/>
            <person name="McEwen J.G."/>
        </authorList>
    </citation>
    <scope>NUCLEOTIDE SEQUENCE [LARGE SCALE GENOMIC DNA]</scope>
    <source>
        <strain evidence="2 3">UAMH 9510</strain>
    </source>
</reference>
<feature type="compositionally biased region" description="Low complexity" evidence="1">
    <location>
        <begin position="339"/>
        <end position="348"/>
    </location>
</feature>
<feature type="compositionally biased region" description="Basic and acidic residues" evidence="1">
    <location>
        <begin position="235"/>
        <end position="252"/>
    </location>
</feature>
<feature type="compositionally biased region" description="Basic and acidic residues" evidence="1">
    <location>
        <begin position="589"/>
        <end position="602"/>
    </location>
</feature>
<feature type="region of interest" description="Disordered" evidence="1">
    <location>
        <begin position="156"/>
        <end position="206"/>
    </location>
</feature>
<feature type="region of interest" description="Disordered" evidence="1">
    <location>
        <begin position="417"/>
        <end position="1094"/>
    </location>
</feature>
<feature type="compositionally biased region" description="Polar residues" evidence="1">
    <location>
        <begin position="292"/>
        <end position="304"/>
    </location>
</feature>
<keyword evidence="3" id="KW-1185">Reference proteome</keyword>
<evidence type="ECO:0000313" key="3">
    <source>
        <dbReference type="Proteomes" id="UP000182235"/>
    </source>
</evidence>
<sequence>MAVPRKQKNLGHTFSPIASTSSIYFRSPPLRDIRPASPACILRFIIERLPTLFGSFGPGKEAELHTETSPTSPSLVIHALTNIVPDELGGYRGDTHSLIRGTFNFSFRGILVAYCFCPFLFGRLRDEKCSADDGKTSHNSADSNIVMAEQSSHDVVNQTQSGGEISPSDVPANKPDNITAGGDAGGVQHNANNNNNDHNKTQPQPGAIAQESANDISGMLKSAISETPTALGYEANKHHDPNLENGNDRKPEINGLGETSHTGDDRLSPLQLGDASGGSDTDTSRTDLRSSADGNQHIRTSSVKRTSVFKPVSYAKFSVTKSPGSLQTSKTSAEKTPFSSASSTPSISQPAKPRLVAKSTGGLRDLTPKSTGIGNKNGNVGPDPNQVWNKNRPVQPPSTKHLTDEELKQQYGIHMTSRIQEDGNGKEAKWADIDDDEDDWAPETIEWNDGTKITLTHTENVPLPSEKEKDTAKDRKPSPPIPENKSKLLLSKTSSVGPNATILKLGAHSDKQNRPGESLTKGQNEKPTLTSKAQSAVHRSPWAPLPPIDKVPPVTISPTLPGPPTRFSQREPHGQAAPGPATSAPAKEIAADDFNRSWRDTHSTVPRELYNSQSGRYEPVLDTRRGPARNETNFRPPSLLQRPTHGEQPGPGEPSPTFQPRGSAADGATWGRRRTSSNVSGGSGAFDRRMSLGKAPVNGVNERPSSPLPHHRGPYPPRGISPSQSSTRQSRAGPPSTHYAPPGFHGGAPQPQGPPLTEGATQHQTPFEDPIAMQQRIMREKRELARQRRKEEEEREEAAKQERIRLKLQAMGVPCEKPSEKPSEQRTDHPSEIPAAEESYVESELSKQSTARGTIHSPPKPPVPELSGEPKQYGMMKVHHPVSAKKLVAASERGPDRPFANNQLRQPPSPSHDSKFESAPPVATNVNGVRPSAESSPTESRHESVMDEKPPQWKGALTGAAPYASWSGQKLSSHPAPTSSLWGPLSNDKALGNGTFDRNLTGFPHRDLPLTMGLPPAKDRLGGTERPRTMADNGRPSSPLSSPQERPSRLAISEPLKPIARPTPIGPPTSHSQSQRWQHDQAQASRRSQDTAGWNDFHTVAAKVEAEESEKFHRELTALREEEARTGLPPASLQVSFNETWRQVENDHSGQRQIVGITRTTDKGPSLPALHGFPPTSTPLPFSDMSTKPLTNTTGRESRFFPHGSDQVKRPTNIPSTHLLSPSPPPPDDISSHPVFIGDSSRPLVHLPAPKPRVKLPPRQASPPPTPATFAAMVAAPAARPAAQPVANTTSWQDRFNGLFGKKPSPVKNYALAVTSATKEPLEVQPSTSPASVSFPQYDEIELLRDAGRATSKDVEDEEAIFEDREAGSTPVVKMPIMAPKAAWLPVLPTPHSRLRAKYQKPVQPFSIDPYISGFFDDDHTSVTIHLPGGDLAKTLLLPKKVGSTSSRQRGPSTFKQRKNVKPREGSGNYGHSNVSRKHPQSTTSTLPRASQSGGSWANRASSAAH</sequence>
<feature type="compositionally biased region" description="Polar residues" evidence="1">
    <location>
        <begin position="1443"/>
        <end position="1455"/>
    </location>
</feature>
<feature type="region of interest" description="Disordered" evidence="1">
    <location>
        <begin position="1442"/>
        <end position="1506"/>
    </location>
</feature>
<gene>
    <name evidence="2" type="ORF">AJ78_00659</name>
</gene>
<organism evidence="2 3">
    <name type="scientific">Emergomyces pasteurianus Ep9510</name>
    <dbReference type="NCBI Taxonomy" id="1447872"/>
    <lineage>
        <taxon>Eukaryota</taxon>
        <taxon>Fungi</taxon>
        <taxon>Dikarya</taxon>
        <taxon>Ascomycota</taxon>
        <taxon>Pezizomycotina</taxon>
        <taxon>Eurotiomycetes</taxon>
        <taxon>Eurotiomycetidae</taxon>
        <taxon>Onygenales</taxon>
        <taxon>Ajellomycetaceae</taxon>
        <taxon>Emergomyces</taxon>
    </lineage>
</organism>
<feature type="region of interest" description="Disordered" evidence="1">
    <location>
        <begin position="233"/>
        <end position="304"/>
    </location>
</feature>
<dbReference type="VEuPathDB" id="FungiDB:AJ78_00659"/>
<feature type="compositionally biased region" description="Basic and acidic residues" evidence="1">
    <location>
        <begin position="777"/>
        <end position="805"/>
    </location>
</feature>
<evidence type="ECO:0000313" key="2">
    <source>
        <dbReference type="EMBL" id="OJD19389.1"/>
    </source>
</evidence>
<feature type="compositionally biased region" description="Polar residues" evidence="1">
    <location>
        <begin position="1035"/>
        <end position="1045"/>
    </location>
</feature>
<feature type="compositionally biased region" description="Polar residues" evidence="1">
    <location>
        <begin position="1481"/>
        <end position="1506"/>
    </location>
</feature>
<feature type="compositionally biased region" description="Polar residues" evidence="1">
    <location>
        <begin position="368"/>
        <end position="378"/>
    </location>
</feature>
<dbReference type="OrthoDB" id="5416983at2759"/>
<feature type="region of interest" description="Disordered" evidence="1">
    <location>
        <begin position="320"/>
        <end position="405"/>
    </location>
</feature>
<feature type="compositionally biased region" description="Basic and acidic residues" evidence="1">
    <location>
        <begin position="939"/>
        <end position="951"/>
    </location>
</feature>
<feature type="compositionally biased region" description="Basic and acidic residues" evidence="1">
    <location>
        <begin position="419"/>
        <end position="432"/>
    </location>
</feature>
<dbReference type="STRING" id="1447872.A0A1J9QVR5"/>
<feature type="region of interest" description="Disordered" evidence="1">
    <location>
        <begin position="1191"/>
        <end position="1265"/>
    </location>
</feature>
<feature type="compositionally biased region" description="Basic and acidic residues" evidence="1">
    <location>
        <begin position="817"/>
        <end position="831"/>
    </location>
</feature>
<feature type="compositionally biased region" description="Basic and acidic residues" evidence="1">
    <location>
        <begin position="1017"/>
        <end position="1029"/>
    </location>
</feature>
<dbReference type="EMBL" id="LGRN01000011">
    <property type="protein sequence ID" value="OJD19389.1"/>
    <property type="molecule type" value="Genomic_DNA"/>
</dbReference>
<accession>A0A1J9QVR5</accession>
<evidence type="ECO:0000256" key="1">
    <source>
        <dbReference type="SAM" id="MobiDB-lite"/>
    </source>
</evidence>
<protein>
    <submittedName>
        <fullName evidence="2">Uncharacterized protein</fullName>
    </submittedName>
</protein>
<feature type="compositionally biased region" description="Polar residues" evidence="1">
    <location>
        <begin position="1069"/>
        <end position="1092"/>
    </location>
</feature>
<name>A0A1J9QVR5_9EURO</name>
<feature type="compositionally biased region" description="Polar residues" evidence="1">
    <location>
        <begin position="520"/>
        <end position="534"/>
    </location>
</feature>
<feature type="compositionally biased region" description="Polar residues" evidence="1">
    <location>
        <begin position="966"/>
        <end position="981"/>
    </location>
</feature>
<comment type="caution">
    <text evidence="2">The sequence shown here is derived from an EMBL/GenBank/DDBJ whole genome shotgun (WGS) entry which is preliminary data.</text>
</comment>